<keyword evidence="1" id="KW-0812">Transmembrane</keyword>
<dbReference type="Proteomes" id="UP000694892">
    <property type="component" value="Chromosome 2L"/>
</dbReference>
<protein>
    <submittedName>
        <fullName evidence="2">Uncharacterized protein</fullName>
    </submittedName>
</protein>
<evidence type="ECO:0000313" key="2">
    <source>
        <dbReference type="EMBL" id="OCT93919.1"/>
    </source>
</evidence>
<dbReference type="EMBL" id="CM004468">
    <property type="protein sequence ID" value="OCT93919.1"/>
    <property type="molecule type" value="Genomic_DNA"/>
</dbReference>
<accession>A0A974HXF9</accession>
<feature type="transmembrane region" description="Helical" evidence="1">
    <location>
        <begin position="7"/>
        <end position="24"/>
    </location>
</feature>
<keyword evidence="1" id="KW-1133">Transmembrane helix</keyword>
<reference evidence="3" key="1">
    <citation type="journal article" date="2016" name="Nature">
        <title>Genome evolution in the allotetraploid frog Xenopus laevis.</title>
        <authorList>
            <person name="Session A.M."/>
            <person name="Uno Y."/>
            <person name="Kwon T."/>
            <person name="Chapman J.A."/>
            <person name="Toyoda A."/>
            <person name="Takahashi S."/>
            <person name="Fukui A."/>
            <person name="Hikosaka A."/>
            <person name="Suzuki A."/>
            <person name="Kondo M."/>
            <person name="van Heeringen S.J."/>
            <person name="Quigley I."/>
            <person name="Heinz S."/>
            <person name="Ogino H."/>
            <person name="Ochi H."/>
            <person name="Hellsten U."/>
            <person name="Lyons J.B."/>
            <person name="Simakov O."/>
            <person name="Putnam N."/>
            <person name="Stites J."/>
            <person name="Kuroki Y."/>
            <person name="Tanaka T."/>
            <person name="Michiue T."/>
            <person name="Watanabe M."/>
            <person name="Bogdanovic O."/>
            <person name="Lister R."/>
            <person name="Georgiou G."/>
            <person name="Paranjpe S.S."/>
            <person name="van Kruijsbergen I."/>
            <person name="Shu S."/>
            <person name="Carlson J."/>
            <person name="Kinoshita T."/>
            <person name="Ohta Y."/>
            <person name="Mawaribuchi S."/>
            <person name="Jenkins J."/>
            <person name="Grimwood J."/>
            <person name="Schmutz J."/>
            <person name="Mitros T."/>
            <person name="Mozaffari S.V."/>
            <person name="Suzuki Y."/>
            <person name="Haramoto Y."/>
            <person name="Yamamoto T.S."/>
            <person name="Takagi C."/>
            <person name="Heald R."/>
            <person name="Miller K."/>
            <person name="Haudenschild C."/>
            <person name="Kitzman J."/>
            <person name="Nakayama T."/>
            <person name="Izutsu Y."/>
            <person name="Robert J."/>
            <person name="Fortriede J."/>
            <person name="Burns K."/>
            <person name="Lotay V."/>
            <person name="Karimi K."/>
            <person name="Yasuoka Y."/>
            <person name="Dichmann D.S."/>
            <person name="Flajnik M.F."/>
            <person name="Houston D.W."/>
            <person name="Shendure J."/>
            <person name="DuPasquier L."/>
            <person name="Vize P.D."/>
            <person name="Zorn A.M."/>
            <person name="Ito M."/>
            <person name="Marcotte E.M."/>
            <person name="Wallingford J.B."/>
            <person name="Ito Y."/>
            <person name="Asashima M."/>
            <person name="Ueno N."/>
            <person name="Matsuda Y."/>
            <person name="Veenstra G.J."/>
            <person name="Fujiyama A."/>
            <person name="Harland R.M."/>
            <person name="Taira M."/>
            <person name="Rokhsar D.S."/>
        </authorList>
    </citation>
    <scope>NUCLEOTIDE SEQUENCE [LARGE SCALE GENOMIC DNA]</scope>
    <source>
        <strain evidence="3">J</strain>
    </source>
</reference>
<organism evidence="2 3">
    <name type="scientific">Xenopus laevis</name>
    <name type="common">African clawed frog</name>
    <dbReference type="NCBI Taxonomy" id="8355"/>
    <lineage>
        <taxon>Eukaryota</taxon>
        <taxon>Metazoa</taxon>
        <taxon>Chordata</taxon>
        <taxon>Craniata</taxon>
        <taxon>Vertebrata</taxon>
        <taxon>Euteleostomi</taxon>
        <taxon>Amphibia</taxon>
        <taxon>Batrachia</taxon>
        <taxon>Anura</taxon>
        <taxon>Pipoidea</taxon>
        <taxon>Pipidae</taxon>
        <taxon>Xenopodinae</taxon>
        <taxon>Xenopus</taxon>
        <taxon>Xenopus</taxon>
    </lineage>
</organism>
<evidence type="ECO:0000256" key="1">
    <source>
        <dbReference type="SAM" id="Phobius"/>
    </source>
</evidence>
<gene>
    <name evidence="2" type="ORF">XELAEV_18011582mg</name>
</gene>
<dbReference type="AlphaFoldDB" id="A0A974HXF9"/>
<sequence>MAQCIRIFFYFSPAESMLLMIVFLEHVTVHSSLYNPFLYHFYKHIFHLSCLLRENSIYLFLFNVPGIVRNCRFPHNTGCCTQHYRTCPRIALKGLFNFQHFFSVQLVSYSSPEISTFSNYFPFSMCDCFYNIGVIFHLLKQL</sequence>
<keyword evidence="1" id="KW-0472">Membrane</keyword>
<name>A0A974HXF9_XENLA</name>
<proteinExistence type="predicted"/>
<evidence type="ECO:0000313" key="3">
    <source>
        <dbReference type="Proteomes" id="UP000694892"/>
    </source>
</evidence>